<dbReference type="Pfam" id="PF20434">
    <property type="entry name" value="BD-FAE"/>
    <property type="match status" value="1"/>
</dbReference>
<feature type="signal peptide" evidence="2">
    <location>
        <begin position="1"/>
        <end position="21"/>
    </location>
</feature>
<dbReference type="InterPro" id="IPR029058">
    <property type="entry name" value="AB_hydrolase_fold"/>
</dbReference>
<dbReference type="InterPro" id="IPR049492">
    <property type="entry name" value="BD-FAE-like_dom"/>
</dbReference>
<evidence type="ECO:0000259" key="3">
    <source>
        <dbReference type="Pfam" id="PF20434"/>
    </source>
</evidence>
<dbReference type="Gene3D" id="3.40.50.1820">
    <property type="entry name" value="alpha/beta hydrolase"/>
    <property type="match status" value="1"/>
</dbReference>
<dbReference type="AlphaFoldDB" id="A0A418PZN1"/>
<gene>
    <name evidence="4" type="ORF">D3M59_07815</name>
</gene>
<name>A0A418PZN1_9SPHN</name>
<dbReference type="EMBL" id="QXTF01000002">
    <property type="protein sequence ID" value="RIX29207.1"/>
    <property type="molecule type" value="Genomic_DNA"/>
</dbReference>
<protein>
    <submittedName>
        <fullName evidence="4">Alpha/beta hydrolase</fullName>
    </submittedName>
</protein>
<evidence type="ECO:0000256" key="2">
    <source>
        <dbReference type="SAM" id="SignalP"/>
    </source>
</evidence>
<evidence type="ECO:0000256" key="1">
    <source>
        <dbReference type="ARBA" id="ARBA00022801"/>
    </source>
</evidence>
<accession>A0A418PZN1</accession>
<dbReference type="PANTHER" id="PTHR48081:SF33">
    <property type="entry name" value="KYNURENINE FORMAMIDASE"/>
    <property type="match status" value="1"/>
</dbReference>
<proteinExistence type="predicted"/>
<feature type="domain" description="BD-FAE-like" evidence="3">
    <location>
        <begin position="92"/>
        <end position="197"/>
    </location>
</feature>
<dbReference type="OrthoDB" id="9771666at2"/>
<dbReference type="PANTHER" id="PTHR48081">
    <property type="entry name" value="AB HYDROLASE SUPERFAMILY PROTEIN C4A8.06C"/>
    <property type="match status" value="1"/>
</dbReference>
<dbReference type="RefSeq" id="WP_119533095.1">
    <property type="nucleotide sequence ID" value="NZ_QXTF01000002.1"/>
</dbReference>
<organism evidence="4 5">
    <name type="scientific">Sphingomonas edaphi</name>
    <dbReference type="NCBI Taxonomy" id="2315689"/>
    <lineage>
        <taxon>Bacteria</taxon>
        <taxon>Pseudomonadati</taxon>
        <taxon>Pseudomonadota</taxon>
        <taxon>Alphaproteobacteria</taxon>
        <taxon>Sphingomonadales</taxon>
        <taxon>Sphingomonadaceae</taxon>
        <taxon>Sphingomonas</taxon>
    </lineage>
</organism>
<sequence length="331" mass="34923">MMRLVTGMAISGLLLAGAAIAQERQRLPRECRQDIMKLCRGAVGGFSQCLRNVLPKMSDECRKAASDRAMAREERPDGMIEVAYGADARQRMDLLVPQDSGSAPVLFFVHGGGWSIGDKVAGGATKGPWASRQGWAYASANYRLVPQVTVEQQAADLANAVAWLRANAASHHLDPDRVVLMGHSAGAHLVALLGTDTRYLKAAGVPLGVVKGVVLLDGAGYDVPTQASAERNIVQPMYEAAFSTNPERQAALSPTRHAAAPNAANWLILPVKLRADSQAQSKALAGALVKAGSSAAVAVVPGESHRSLNTGLGEQGDCATKEVERFLASVR</sequence>
<keyword evidence="2" id="KW-0732">Signal</keyword>
<dbReference type="SUPFAM" id="SSF53474">
    <property type="entry name" value="alpha/beta-Hydrolases"/>
    <property type="match status" value="1"/>
</dbReference>
<evidence type="ECO:0000313" key="5">
    <source>
        <dbReference type="Proteomes" id="UP000285023"/>
    </source>
</evidence>
<evidence type="ECO:0000313" key="4">
    <source>
        <dbReference type="EMBL" id="RIX29207.1"/>
    </source>
</evidence>
<reference evidence="4 5" key="1">
    <citation type="submission" date="2018-09" db="EMBL/GenBank/DDBJ databases">
        <title>Sphingomonas sp. DAC4.</title>
        <authorList>
            <person name="Seo T."/>
        </authorList>
    </citation>
    <scope>NUCLEOTIDE SEQUENCE [LARGE SCALE GENOMIC DNA]</scope>
    <source>
        <strain evidence="4 5">DAC4</strain>
    </source>
</reference>
<dbReference type="Proteomes" id="UP000285023">
    <property type="component" value="Unassembled WGS sequence"/>
</dbReference>
<keyword evidence="5" id="KW-1185">Reference proteome</keyword>
<feature type="chain" id="PRO_5019041284" evidence="2">
    <location>
        <begin position="22"/>
        <end position="331"/>
    </location>
</feature>
<comment type="caution">
    <text evidence="4">The sequence shown here is derived from an EMBL/GenBank/DDBJ whole genome shotgun (WGS) entry which is preliminary data.</text>
</comment>
<dbReference type="GO" id="GO:0016787">
    <property type="term" value="F:hydrolase activity"/>
    <property type="evidence" value="ECO:0007669"/>
    <property type="project" value="UniProtKB-KW"/>
</dbReference>
<keyword evidence="1 4" id="KW-0378">Hydrolase</keyword>
<dbReference type="InterPro" id="IPR050300">
    <property type="entry name" value="GDXG_lipolytic_enzyme"/>
</dbReference>